<keyword evidence="2" id="KW-1185">Reference proteome</keyword>
<organism evidence="1 2">
    <name type="scientific">Parashewanella curva</name>
    <dbReference type="NCBI Taxonomy" id="2338552"/>
    <lineage>
        <taxon>Bacteria</taxon>
        <taxon>Pseudomonadati</taxon>
        <taxon>Pseudomonadota</taxon>
        <taxon>Gammaproteobacteria</taxon>
        <taxon>Alteromonadales</taxon>
        <taxon>Shewanellaceae</taxon>
        <taxon>Parashewanella</taxon>
    </lineage>
</organism>
<gene>
    <name evidence="1" type="ORF">D5018_19910</name>
</gene>
<evidence type="ECO:0000313" key="1">
    <source>
        <dbReference type="EMBL" id="RLV57938.1"/>
    </source>
</evidence>
<dbReference type="Proteomes" id="UP000281474">
    <property type="component" value="Unassembled WGS sequence"/>
</dbReference>
<sequence>MHPLNLVQPVAQSFSTPVSQPHINSQAHATPDWLLKTRLEQLLFDSDLSQECLESFKAAIYNIDEWFNGFQVNEQDKKEFTRELVDYEYGNSFQTGSGIINAALASSVKPKYAAIFSVFIPKYKEKSIELSWCEKWTLSRKPVRASIIAIDIILLLTLYKPDEVYAKVMSAKEAYVSLVSVKTEELESIFVGTQPFISTIMPMGILCWADQCCPNSHAADSICPTVVSHTNKSLLYRHMIRTHLLSNSTQQRSYQTFDPILIRCGEEFEYYPPLDKGNSLNDDEELEILRLWQAAIKSKLRQLNIPENECSICLNEKERTVTYNIGSWQARLFFDGWSNFTLPEVNVSPYRLGEMITFTDKKLPLEDIFNHFITAIAKELGLRPSSGHKHIDLTQAVGYNPEFFFRFLIAIENTSWLTQCFKTAEYSDKTRKYLALNPDAKLDALQGLLNSFNELLLAGYKGKGNGKFSDNKNILQLLELVINIIEMDSKYRPLEIPTNLGKNCEEQLSKADKGLVVTHPTVTVELRFFNTARTGREAIKISKLIRAWLTKIAQEQENATPLHYQAINPMVPIAHEKLKLMFEEFVESLGLEPEEYRELLWI</sequence>
<reference evidence="1 2" key="1">
    <citation type="submission" date="2018-09" db="EMBL/GenBank/DDBJ databases">
        <title>Phylogeny of the Shewanellaceae, and recommendation for two new genera, Pseudoshewanella and Parashewanella.</title>
        <authorList>
            <person name="Wang G."/>
        </authorList>
    </citation>
    <scope>NUCLEOTIDE SEQUENCE [LARGE SCALE GENOMIC DNA]</scope>
    <source>
        <strain evidence="1 2">C51</strain>
    </source>
</reference>
<dbReference type="OrthoDB" id="6194796at2"/>
<evidence type="ECO:0000313" key="2">
    <source>
        <dbReference type="Proteomes" id="UP000281474"/>
    </source>
</evidence>
<comment type="caution">
    <text evidence="1">The sequence shown here is derived from an EMBL/GenBank/DDBJ whole genome shotgun (WGS) entry which is preliminary data.</text>
</comment>
<protein>
    <submittedName>
        <fullName evidence="1">Uncharacterized protein</fullName>
    </submittedName>
</protein>
<accession>A0A3L8PU48</accession>
<dbReference type="AlphaFoldDB" id="A0A3L8PU48"/>
<name>A0A3L8PU48_9GAMM</name>
<dbReference type="RefSeq" id="WP_121840729.1">
    <property type="nucleotide sequence ID" value="NZ_ML014866.1"/>
</dbReference>
<dbReference type="EMBL" id="QZEI01000117">
    <property type="protein sequence ID" value="RLV57938.1"/>
    <property type="molecule type" value="Genomic_DNA"/>
</dbReference>
<proteinExistence type="predicted"/>